<accession>A0A507CYN0</accession>
<dbReference type="EMBL" id="QEAN01000298">
    <property type="protein sequence ID" value="TPX40842.1"/>
    <property type="molecule type" value="Genomic_DNA"/>
</dbReference>
<reference evidence="5 6" key="1">
    <citation type="journal article" date="2019" name="Sci. Rep.">
        <title>Comparative genomics of chytrid fungi reveal insights into the obligate biotrophic and pathogenic lifestyle of Synchytrium endobioticum.</title>
        <authorList>
            <person name="van de Vossenberg B.T.L.H."/>
            <person name="Warris S."/>
            <person name="Nguyen H.D.T."/>
            <person name="van Gent-Pelzer M.P.E."/>
            <person name="Joly D.L."/>
            <person name="van de Geest H.C."/>
            <person name="Bonants P.J.M."/>
            <person name="Smith D.S."/>
            <person name="Levesque C.A."/>
            <person name="van der Lee T.A.J."/>
        </authorList>
    </citation>
    <scope>NUCLEOTIDE SEQUENCE [LARGE SCALE GENOMIC DNA]</scope>
    <source>
        <strain evidence="4 6">LEV6574</strain>
        <strain evidence="3 5">MB42</strain>
    </source>
</reference>
<protein>
    <submittedName>
        <fullName evidence="4">Uncharacterized protein</fullName>
    </submittedName>
</protein>
<evidence type="ECO:0000313" key="5">
    <source>
        <dbReference type="Proteomes" id="UP000317494"/>
    </source>
</evidence>
<feature type="transmembrane region" description="Helical" evidence="2">
    <location>
        <begin position="33"/>
        <end position="56"/>
    </location>
</feature>
<evidence type="ECO:0000256" key="1">
    <source>
        <dbReference type="SAM" id="MobiDB-lite"/>
    </source>
</evidence>
<dbReference type="Proteomes" id="UP000317494">
    <property type="component" value="Unassembled WGS sequence"/>
</dbReference>
<comment type="caution">
    <text evidence="4">The sequence shown here is derived from an EMBL/GenBank/DDBJ whole genome shotgun (WGS) entry which is preliminary data.</text>
</comment>
<keyword evidence="2" id="KW-1133">Transmembrane helix</keyword>
<name>A0A507CYN0_9FUNG</name>
<keyword evidence="2" id="KW-0812">Transmembrane</keyword>
<evidence type="ECO:0000256" key="2">
    <source>
        <dbReference type="SAM" id="Phobius"/>
    </source>
</evidence>
<dbReference type="Proteomes" id="UP000320475">
    <property type="component" value="Unassembled WGS sequence"/>
</dbReference>
<proteinExistence type="predicted"/>
<sequence>MARLPPLLVLPGVACTPLAAISALDPSTRSFGCIFPSAASLVLSFFVNFFFSDFLLQQRIDIGVVTRMVKFITISLLAYAAAFLFFTPVRAPDPVPKKQCIRQLIHAAENPSLGKEPLSFIRESIRIIIDHELSNTICNEEDVFKHPTQIPEEFVPSVRDFHECVFHYLKRLYEHVADFISDKEYRKARKILLEARALVWFHIYRHYHQERAYRSMTPESRLPREKLELPHYKWANVEMNVDENAFLESVRSAVSEATYVNDLVPDTSNAAGGGPAPELSPFSETPGALPAPSSAWLSYSGTLDDPYDSGSTSLHGRASMYDSTSFGADQSDYEVYLRDSQKPE</sequence>
<dbReference type="EMBL" id="QEAM01000195">
    <property type="protein sequence ID" value="TPX44171.1"/>
    <property type="molecule type" value="Genomic_DNA"/>
</dbReference>
<dbReference type="VEuPathDB" id="FungiDB:SeMB42_g05853"/>
<keyword evidence="2" id="KW-0472">Membrane</keyword>
<feature type="region of interest" description="Disordered" evidence="1">
    <location>
        <begin position="307"/>
        <end position="326"/>
    </location>
</feature>
<feature type="region of interest" description="Disordered" evidence="1">
    <location>
        <begin position="265"/>
        <end position="288"/>
    </location>
</feature>
<evidence type="ECO:0000313" key="3">
    <source>
        <dbReference type="EMBL" id="TPX40842.1"/>
    </source>
</evidence>
<evidence type="ECO:0000313" key="6">
    <source>
        <dbReference type="Proteomes" id="UP000320475"/>
    </source>
</evidence>
<evidence type="ECO:0000313" key="4">
    <source>
        <dbReference type="EMBL" id="TPX44171.1"/>
    </source>
</evidence>
<dbReference type="AlphaFoldDB" id="A0A507CYN0"/>
<keyword evidence="5" id="KW-1185">Reference proteome</keyword>
<feature type="transmembrane region" description="Helical" evidence="2">
    <location>
        <begin position="68"/>
        <end position="89"/>
    </location>
</feature>
<gene>
    <name evidence="4" type="ORF">SeLEV6574_g04665</name>
    <name evidence="3" type="ORF">SeMB42_g05853</name>
</gene>
<organism evidence="4 6">
    <name type="scientific">Synchytrium endobioticum</name>
    <dbReference type="NCBI Taxonomy" id="286115"/>
    <lineage>
        <taxon>Eukaryota</taxon>
        <taxon>Fungi</taxon>
        <taxon>Fungi incertae sedis</taxon>
        <taxon>Chytridiomycota</taxon>
        <taxon>Chytridiomycota incertae sedis</taxon>
        <taxon>Chytridiomycetes</taxon>
        <taxon>Synchytriales</taxon>
        <taxon>Synchytriaceae</taxon>
        <taxon>Synchytrium</taxon>
    </lineage>
</organism>